<keyword evidence="5 6" id="KW-0694">RNA-binding</keyword>
<dbReference type="Gene3D" id="2.30.130.10">
    <property type="entry name" value="PUA domain"/>
    <property type="match status" value="1"/>
</dbReference>
<evidence type="ECO:0000256" key="1">
    <source>
        <dbReference type="ARBA" id="ARBA00007494"/>
    </source>
</evidence>
<dbReference type="PROSITE" id="PS50890">
    <property type="entry name" value="PUA"/>
    <property type="match status" value="1"/>
</dbReference>
<dbReference type="GO" id="GO:0008173">
    <property type="term" value="F:RNA methyltransferase activity"/>
    <property type="evidence" value="ECO:0007669"/>
    <property type="project" value="InterPro"/>
</dbReference>
<keyword evidence="3 6" id="KW-0808">Transferase</keyword>
<dbReference type="PANTHER" id="PTHR46348">
    <property type="entry name" value="DELETED IN LUNG AND ESOPHAGEAL CANCER PROTEIN 1"/>
    <property type="match status" value="1"/>
</dbReference>
<dbReference type="Pfam" id="PF23316">
    <property type="entry name" value="Ig_DLEC1_6th"/>
    <property type="match status" value="1"/>
</dbReference>
<keyword evidence="4 6" id="KW-0949">S-adenosyl-L-methionine</keyword>
<dbReference type="PROSITE" id="PS01153">
    <property type="entry name" value="NOL1_NOP2_SUN"/>
    <property type="match status" value="1"/>
</dbReference>
<dbReference type="EMBL" id="JASPKY010000518">
    <property type="protein sequence ID" value="KAK9694224.1"/>
    <property type="molecule type" value="Genomic_DNA"/>
</dbReference>
<keyword evidence="2 6" id="KW-0489">Methyltransferase</keyword>
<feature type="domain" description="SAM-dependent MTase RsmB/NOP-type" evidence="8">
    <location>
        <begin position="137"/>
        <end position="422"/>
    </location>
</feature>
<dbReference type="InterPro" id="IPR018314">
    <property type="entry name" value="RsmB/NOL1/NOP2-like_CS"/>
</dbReference>
<reference evidence="9 10" key="1">
    <citation type="journal article" date="2024" name="BMC Genomics">
        <title>De novo assembly and annotation of Popillia japonica's genome with initial clues to its potential as an invasive pest.</title>
        <authorList>
            <person name="Cucini C."/>
            <person name="Boschi S."/>
            <person name="Funari R."/>
            <person name="Cardaioli E."/>
            <person name="Iannotti N."/>
            <person name="Marturano G."/>
            <person name="Paoli F."/>
            <person name="Bruttini M."/>
            <person name="Carapelli A."/>
            <person name="Frati F."/>
            <person name="Nardi F."/>
        </authorList>
    </citation>
    <scope>NUCLEOTIDE SEQUENCE [LARGE SCALE GENOMIC DNA]</scope>
    <source>
        <strain evidence="9">DMR45628</strain>
    </source>
</reference>
<dbReference type="PROSITE" id="PS51686">
    <property type="entry name" value="SAM_MT_RSMB_NOP"/>
    <property type="match status" value="1"/>
</dbReference>
<protein>
    <submittedName>
        <fullName evidence="9">16S rRNA methyltransferase RsmB/F</fullName>
    </submittedName>
</protein>
<comment type="caution">
    <text evidence="9">The sequence shown here is derived from an EMBL/GenBank/DDBJ whole genome shotgun (WGS) entry which is preliminary data.</text>
</comment>
<evidence type="ECO:0000256" key="6">
    <source>
        <dbReference type="PROSITE-ProRule" id="PRU01023"/>
    </source>
</evidence>
<comment type="similarity">
    <text evidence="1 6">Belongs to the class I-like SAM-binding methyltransferase superfamily. RsmB/NOP family.</text>
</comment>
<evidence type="ECO:0000256" key="4">
    <source>
        <dbReference type="ARBA" id="ARBA00022691"/>
    </source>
</evidence>
<dbReference type="Proteomes" id="UP001458880">
    <property type="component" value="Unassembled WGS sequence"/>
</dbReference>
<proteinExistence type="inferred from homology"/>
<dbReference type="InterPro" id="IPR033304">
    <property type="entry name" value="DLEC1"/>
</dbReference>
<dbReference type="Pfam" id="PF01189">
    <property type="entry name" value="Methyltr_RsmB-F"/>
    <property type="match status" value="1"/>
</dbReference>
<dbReference type="GO" id="GO:0003723">
    <property type="term" value="F:RNA binding"/>
    <property type="evidence" value="ECO:0007669"/>
    <property type="project" value="UniProtKB-UniRule"/>
</dbReference>
<dbReference type="InterPro" id="IPR029063">
    <property type="entry name" value="SAM-dependent_MTases_sf"/>
</dbReference>
<name>A0AAW1IVY8_POPJA</name>
<dbReference type="SUPFAM" id="SSF53335">
    <property type="entry name" value="S-adenosyl-L-methionine-dependent methyltransferases"/>
    <property type="match status" value="1"/>
</dbReference>
<dbReference type="InterPro" id="IPR013783">
    <property type="entry name" value="Ig-like_fold"/>
</dbReference>
<dbReference type="Gene3D" id="3.40.50.150">
    <property type="entry name" value="Vaccinia Virus protein VP39"/>
    <property type="match status" value="1"/>
</dbReference>
<feature type="region of interest" description="Disordered" evidence="7">
    <location>
        <begin position="1436"/>
        <end position="1455"/>
    </location>
</feature>
<dbReference type="Pfam" id="PF24771">
    <property type="entry name" value="Ig_CFAP74_1st"/>
    <property type="match status" value="1"/>
</dbReference>
<dbReference type="GO" id="GO:0001510">
    <property type="term" value="P:RNA methylation"/>
    <property type="evidence" value="ECO:0007669"/>
    <property type="project" value="InterPro"/>
</dbReference>
<dbReference type="CDD" id="cd02440">
    <property type="entry name" value="AdoMet_MTases"/>
    <property type="match status" value="1"/>
</dbReference>
<dbReference type="GO" id="GO:0008285">
    <property type="term" value="P:negative regulation of cell population proliferation"/>
    <property type="evidence" value="ECO:0007669"/>
    <property type="project" value="InterPro"/>
</dbReference>
<dbReference type="InterPro" id="IPR023267">
    <property type="entry name" value="RCMT"/>
</dbReference>
<dbReference type="PANTHER" id="PTHR46348:SF1">
    <property type="entry name" value="DELETED IN LUNG AND ESOPHAGEAL CANCER PROTEIN 1"/>
    <property type="match status" value="1"/>
</dbReference>
<dbReference type="InterPro" id="IPR001678">
    <property type="entry name" value="MeTrfase_RsmB-F_NOP2_dom"/>
</dbReference>
<evidence type="ECO:0000256" key="2">
    <source>
        <dbReference type="ARBA" id="ARBA00022603"/>
    </source>
</evidence>
<dbReference type="Gene3D" id="2.60.40.10">
    <property type="entry name" value="Immunoglobulins"/>
    <property type="match status" value="2"/>
</dbReference>
<evidence type="ECO:0000313" key="9">
    <source>
        <dbReference type="EMBL" id="KAK9694224.1"/>
    </source>
</evidence>
<dbReference type="GO" id="GO:0005737">
    <property type="term" value="C:cytoplasm"/>
    <property type="evidence" value="ECO:0007669"/>
    <property type="project" value="TreeGrafter"/>
</dbReference>
<accession>A0AAW1IVY8</accession>
<evidence type="ECO:0000256" key="5">
    <source>
        <dbReference type="ARBA" id="ARBA00022884"/>
    </source>
</evidence>
<sequence length="2034" mass="230085">MSYPIAPFVHGFNTEMLAKKSQNENTDRQKELTELFRWLCTAPNISSYRINTLLATTNDVLLEMKRAFKNISGVSVEACPYLPDVIIAHNTNVNELDLIRKPLEVVIDVRCAESVLRGAQIFAPGIMGMLSGITRNDKVSIYADLENKCRKGFPKVFNSEKKLFIGNGIVKMTRSDLFGEDPKPSGVAVEVYSNISGCILIEPHFLPESSCLLQNLPSIVCTHVLNPIPGEHVLDMCAAPGNKSTHIAAFMKNEGTLVAIDKTPSKIKQLKANCAKFKAKVSIYQADSTKIFDDTFGANSEGGPPFSSECFDRILLDAPCSALGKRPQLYNKTSEKVIKSFVPLQRKLLRNAAHLLKINGRLVYSTCTITEAENEVPKLTTLSNHDTTHILREAFQDFFSAQTFPKNIANNVEKYNLKMIALKENGMHANNYQQSITTYLEDVTRTEEKLLQRHAEYFIAKDSIINDPPVNEKNKLKRMPIAIRELSAATRQKHGLLDIHHLLPPLPERVLDFTINLNQHLCESCETEPEIHPVTSQKKSRSPTFTRKSGSSRKLVYFEPSPKEILFDNYELNVTYVKKIKLRNVTKTIRSVVLKHLPKMKYFTVFLESSSRIAAGMCAVYCVKYKTDVYHDIEADEMTFSTFGGKTVTVQLRSKRMAPCLRVFIFRTKTVITNTLKLDSLSDEYFDMERTIALNTSIDCGSSLIGDEVVLSIIMKNEGGTGKFFLLTETDWFDSAVQHISHHIELIAGSFRLYPAFFVINENEFVEVVLSFYPKRYGLFVETVYMLCNNNTFEELDLVGDGVYFEKSYITFDLKKKDCKPFFLDHQSEYCLHLGKCLSCTEHAGFIRVTNNSPLNLCYRWMLRRSENSKSRDFKHMAPHWITIKRMVTLPACSTTDFDIIFHPETATSGLYRIVLSLYVEDIPEISLRDLEEFTVLERNDCDDGKNKLVDVLMGEIELLCEVEEIDVVIEPNPLNVPFQLSSNSDSYCEQIITVTSNTSFPLMCEWFAHTHNRKVEIAPTSFELKDSMQCKLLVTRTDIDNVDEEFLLYVKDGALKIHFIIQANVIIPRGILSIATIDFGHVMENFVYNRSFLVQNTSRDTVQWKIAEDIVLLQEDPTVVGTAFSECVVPNHGTLHQGESCNVEYTANTRNCGEWLSYLKLYTNYAKHEQADFVCGVHFIVCKPEGVLHTDTSEMPILCPEDVLYVDVPVDSKICLHNSGNIVLIYAFGKPTGVSASHFDIQITPNIGIIKVRENCRIDVKITAKAMGYFEDVYIPIFILGCDKVKLVKLMCLVSDIIVTIFLPDDKEDYKAVVWPQIVPEPVEEVKMSEEGDTCIYKFQDYNSADVGVNDSCEECTSSRTTTAYTRGSSAVIGDEIIEIKPPPYEQQFEDEEQFNDIDKFMTLFDVTASGGGNFAKLTASQDAIHNSDYITEDTSTTTTTTTTTSNVTRSSSSGNVNIVEKTSSLKSTFKKFFGPELVVQTDWIEFAAVPLRTPVKKTIKIVNMTPGSGIINVEVLHFYASDQPKNKLNELLAEMKMAKSTLWDDQIADNGIVIKTDQVGNVIGNRGQMEIDVWVYANTWGLYLDEIVIDISGLTPFCASLLVEVIGSPITIPMAQNSIRQEPTIRFGTVPYKSKKVTRRLKVINTSVVPLTISWHMFVNLHGARKAFSLLFDMPDTELLQFSEELVKGHLFLTNKYFGEPNTCHFEIEPLLSYIEPQSYDRSEFLVGKQIEANLAGLIRVPTRHMHGSNILTRPADVNLPITRVRLTLQIVASNIEIDDSIKTIDIIAFAANIMEKESFSFQETLVLRNNNTYPTSVYVETEKPFRICEVKTPTLLLTQPNTCIELLPRECMQLTIEASFLSEDVLKLVETIRTAKDVATLRPNFEENSMTISRLLNIYQNGHLHKIIPLDMKIFYPLFRVFPASIKFDNVYIGDTAKTIVILKNLTGPQLRYEIYKCYRIKQFYIKPDIGIIPSTSNGGTHYLNVFFTPSEPKTYEEWIAITTHIPHHYVIVNVAGTGTYDEKFHIPGLH</sequence>
<dbReference type="InterPro" id="IPR036974">
    <property type="entry name" value="PUA_sf"/>
</dbReference>
<gene>
    <name evidence="9" type="ORF">QE152_g33687</name>
</gene>
<feature type="active site" description="Nucleophile" evidence="6">
    <location>
        <position position="367"/>
    </location>
</feature>
<feature type="binding site" evidence="6">
    <location>
        <position position="261"/>
    </location>
    <ligand>
        <name>S-adenosyl-L-methionine</name>
        <dbReference type="ChEBI" id="CHEBI:59789"/>
    </ligand>
</feature>
<keyword evidence="10" id="KW-1185">Reference proteome</keyword>
<dbReference type="GO" id="GO:0015631">
    <property type="term" value="F:tubulin binding"/>
    <property type="evidence" value="ECO:0007669"/>
    <property type="project" value="TreeGrafter"/>
</dbReference>
<evidence type="ECO:0000256" key="3">
    <source>
        <dbReference type="ARBA" id="ARBA00022679"/>
    </source>
</evidence>
<dbReference type="SUPFAM" id="SSF88697">
    <property type="entry name" value="PUA domain-like"/>
    <property type="match status" value="1"/>
</dbReference>
<dbReference type="GO" id="GO:0005929">
    <property type="term" value="C:cilium"/>
    <property type="evidence" value="ECO:0007669"/>
    <property type="project" value="TreeGrafter"/>
</dbReference>
<dbReference type="InterPro" id="IPR049560">
    <property type="entry name" value="MeTrfase_RsmB-F_NOP2_cat"/>
</dbReference>
<feature type="binding site" evidence="6">
    <location>
        <begin position="237"/>
        <end position="243"/>
    </location>
    <ligand>
        <name>S-adenosyl-L-methionine</name>
        <dbReference type="ChEBI" id="CHEBI:59789"/>
    </ligand>
</feature>
<dbReference type="CDD" id="cd21150">
    <property type="entry name" value="PUA_NSun6-like"/>
    <property type="match status" value="1"/>
</dbReference>
<feature type="binding site" evidence="6">
    <location>
        <position position="317"/>
    </location>
    <ligand>
        <name>S-adenosyl-L-methionine</name>
        <dbReference type="ChEBI" id="CHEBI:59789"/>
    </ligand>
</feature>
<evidence type="ECO:0000313" key="10">
    <source>
        <dbReference type="Proteomes" id="UP001458880"/>
    </source>
</evidence>
<organism evidence="9 10">
    <name type="scientific">Popillia japonica</name>
    <name type="common">Japanese beetle</name>
    <dbReference type="NCBI Taxonomy" id="7064"/>
    <lineage>
        <taxon>Eukaryota</taxon>
        <taxon>Metazoa</taxon>
        <taxon>Ecdysozoa</taxon>
        <taxon>Arthropoda</taxon>
        <taxon>Hexapoda</taxon>
        <taxon>Insecta</taxon>
        <taxon>Pterygota</taxon>
        <taxon>Neoptera</taxon>
        <taxon>Endopterygota</taxon>
        <taxon>Coleoptera</taxon>
        <taxon>Polyphaga</taxon>
        <taxon>Scarabaeiformia</taxon>
        <taxon>Scarabaeidae</taxon>
        <taxon>Rutelinae</taxon>
        <taxon>Popillia</taxon>
    </lineage>
</organism>
<dbReference type="PRINTS" id="PR02008">
    <property type="entry name" value="RCMTFAMILY"/>
</dbReference>
<feature type="binding site" evidence="6">
    <location>
        <position position="287"/>
    </location>
    <ligand>
        <name>S-adenosyl-L-methionine</name>
        <dbReference type="ChEBI" id="CHEBI:59789"/>
    </ligand>
</feature>
<evidence type="ECO:0000256" key="7">
    <source>
        <dbReference type="SAM" id="MobiDB-lite"/>
    </source>
</evidence>
<evidence type="ECO:0000259" key="8">
    <source>
        <dbReference type="PROSITE" id="PS51686"/>
    </source>
</evidence>
<dbReference type="InterPro" id="IPR015947">
    <property type="entry name" value="PUA-like_sf"/>
</dbReference>